<dbReference type="GO" id="GO:0106300">
    <property type="term" value="P:protein-DNA covalent cross-linking repair"/>
    <property type="evidence" value="ECO:0007669"/>
    <property type="project" value="InterPro"/>
</dbReference>
<dbReference type="RefSeq" id="XP_011629542.1">
    <property type="nucleotide sequence ID" value="XM_011631240.1"/>
</dbReference>
<dbReference type="OrthoDB" id="2111841at2759"/>
<dbReference type="InterPro" id="IPR003738">
    <property type="entry name" value="SRAP"/>
</dbReference>
<comment type="similarity">
    <text evidence="1">Belongs to the SOS response-associated peptidase family.</text>
</comment>
<keyword evidence="7" id="KW-0238">DNA-binding</keyword>
<dbReference type="PANTHER" id="PTHR13604:SF0">
    <property type="entry name" value="ABASIC SITE PROCESSING PROTEIN HMCES"/>
    <property type="match status" value="1"/>
</dbReference>
<protein>
    <recommendedName>
        <fullName evidence="2">Abasic site processing protein HMCES</fullName>
    </recommendedName>
    <alternativeName>
        <fullName evidence="9">Embryonic stem cell-specific 5-hydroxymethylcytosine-binding protein</fullName>
    </alternativeName>
    <alternativeName>
        <fullName evidence="10">Peptidase HMCES</fullName>
    </alternativeName>
    <alternativeName>
        <fullName evidence="11">SRAP domain-containing protein 1</fullName>
    </alternativeName>
</protein>
<dbReference type="GO" id="GO:0016829">
    <property type="term" value="F:lyase activity"/>
    <property type="evidence" value="ECO:0007669"/>
    <property type="project" value="UniProtKB-KW"/>
</dbReference>
<evidence type="ECO:0000256" key="12">
    <source>
        <dbReference type="SAM" id="MobiDB-lite"/>
    </source>
</evidence>
<dbReference type="GeneID" id="105422024"/>
<dbReference type="Pfam" id="PF02586">
    <property type="entry name" value="SRAP"/>
    <property type="match status" value="1"/>
</dbReference>
<keyword evidence="13" id="KW-1185">Reference proteome</keyword>
<evidence type="ECO:0000313" key="13">
    <source>
        <dbReference type="Proteomes" id="UP000504615"/>
    </source>
</evidence>
<evidence type="ECO:0000256" key="9">
    <source>
        <dbReference type="ARBA" id="ARBA00030390"/>
    </source>
</evidence>
<evidence type="ECO:0000256" key="7">
    <source>
        <dbReference type="ARBA" id="ARBA00023125"/>
    </source>
</evidence>
<feature type="region of interest" description="Disordered" evidence="12">
    <location>
        <begin position="289"/>
        <end position="319"/>
    </location>
</feature>
<keyword evidence="4" id="KW-0227">DNA damage</keyword>
<evidence type="ECO:0000256" key="3">
    <source>
        <dbReference type="ARBA" id="ARBA00022670"/>
    </source>
</evidence>
<keyword evidence="8" id="KW-0456">Lyase</keyword>
<evidence type="ECO:0000313" key="14">
    <source>
        <dbReference type="RefSeq" id="XP_011629542.1"/>
    </source>
</evidence>
<keyword evidence="6" id="KW-0190">Covalent protein-DNA linkage</keyword>
<sequence>MCGRICCSLDADTLCCACGYKDTDGKQHKLTWANNELKYNPSYNMCPQDVLPCIMSGSHFGREKEEKVLCAMIWGMIPPWHQGNYKDRSNNISTHNSRLENIKTSTVYSPSLKNQQRCIVVCEGFYEWKPSINNKLQKQPYYIYTTQDKDIKADDSTTWANEFSETDGWKGLKLLKLAGLFGIHKNEEGKTIYSCTIITRESNKILSWLHHRMPVCLSNEEECQVWLSKDLSIDAAIKRLNDMVLQENALTWHPVSTIVNNGNNKTIDCRKRIKLKEISQASFMTSWLQKGSAASNKRKSTDDKDINSEEEKKKIRKEN</sequence>
<evidence type="ECO:0000256" key="11">
    <source>
        <dbReference type="ARBA" id="ARBA00031130"/>
    </source>
</evidence>
<keyword evidence="5" id="KW-0378">Hydrolase</keyword>
<dbReference type="PANTHER" id="PTHR13604">
    <property type="entry name" value="DC12-RELATED"/>
    <property type="match status" value="1"/>
</dbReference>
<dbReference type="Proteomes" id="UP000504615">
    <property type="component" value="Unplaced"/>
</dbReference>
<evidence type="ECO:0000256" key="10">
    <source>
        <dbReference type="ARBA" id="ARBA00030898"/>
    </source>
</evidence>
<dbReference type="AlphaFoldDB" id="A0A6I9VSK3"/>
<evidence type="ECO:0000256" key="5">
    <source>
        <dbReference type="ARBA" id="ARBA00022801"/>
    </source>
</evidence>
<dbReference type="InterPro" id="IPR036590">
    <property type="entry name" value="SRAP-like"/>
</dbReference>
<gene>
    <name evidence="14" type="primary">LOC105422024</name>
</gene>
<evidence type="ECO:0000256" key="1">
    <source>
        <dbReference type="ARBA" id="ARBA00008136"/>
    </source>
</evidence>
<evidence type="ECO:0000256" key="2">
    <source>
        <dbReference type="ARBA" id="ARBA00015888"/>
    </source>
</evidence>
<dbReference type="KEGG" id="pbar:105422024"/>
<reference evidence="14" key="1">
    <citation type="submission" date="2025-08" db="UniProtKB">
        <authorList>
            <consortium name="RefSeq"/>
        </authorList>
    </citation>
    <scope>IDENTIFICATION</scope>
</reference>
<dbReference type="Gene3D" id="3.90.1680.10">
    <property type="entry name" value="SOS response associated peptidase-like"/>
    <property type="match status" value="1"/>
</dbReference>
<dbReference type="GO" id="GO:0003697">
    <property type="term" value="F:single-stranded DNA binding"/>
    <property type="evidence" value="ECO:0007669"/>
    <property type="project" value="InterPro"/>
</dbReference>
<evidence type="ECO:0000256" key="4">
    <source>
        <dbReference type="ARBA" id="ARBA00022763"/>
    </source>
</evidence>
<dbReference type="GO" id="GO:0006508">
    <property type="term" value="P:proteolysis"/>
    <property type="evidence" value="ECO:0007669"/>
    <property type="project" value="UniProtKB-KW"/>
</dbReference>
<evidence type="ECO:0000256" key="8">
    <source>
        <dbReference type="ARBA" id="ARBA00023239"/>
    </source>
</evidence>
<feature type="compositionally biased region" description="Basic and acidic residues" evidence="12">
    <location>
        <begin position="299"/>
        <end position="319"/>
    </location>
</feature>
<accession>A0A6I9VSK3</accession>
<organism evidence="13 14">
    <name type="scientific">Pogonomyrmex barbatus</name>
    <name type="common">red harvester ant</name>
    <dbReference type="NCBI Taxonomy" id="144034"/>
    <lineage>
        <taxon>Eukaryota</taxon>
        <taxon>Metazoa</taxon>
        <taxon>Ecdysozoa</taxon>
        <taxon>Arthropoda</taxon>
        <taxon>Hexapoda</taxon>
        <taxon>Insecta</taxon>
        <taxon>Pterygota</taxon>
        <taxon>Neoptera</taxon>
        <taxon>Endopterygota</taxon>
        <taxon>Hymenoptera</taxon>
        <taxon>Apocrita</taxon>
        <taxon>Aculeata</taxon>
        <taxon>Formicoidea</taxon>
        <taxon>Formicidae</taxon>
        <taxon>Myrmicinae</taxon>
        <taxon>Pogonomyrmex</taxon>
    </lineage>
</organism>
<name>A0A6I9VSK3_9HYME</name>
<evidence type="ECO:0000256" key="6">
    <source>
        <dbReference type="ARBA" id="ARBA00023124"/>
    </source>
</evidence>
<proteinExistence type="inferred from homology"/>
<keyword evidence="3" id="KW-0645">Protease</keyword>
<dbReference type="GO" id="GO:0008233">
    <property type="term" value="F:peptidase activity"/>
    <property type="evidence" value="ECO:0007669"/>
    <property type="project" value="UniProtKB-KW"/>
</dbReference>
<dbReference type="SUPFAM" id="SSF143081">
    <property type="entry name" value="BB1717-like"/>
    <property type="match status" value="1"/>
</dbReference>